<keyword evidence="6" id="KW-0067">ATP-binding</keyword>
<dbReference type="HOGENOM" id="CLU_052027_2_0_11"/>
<evidence type="ECO:0000256" key="6">
    <source>
        <dbReference type="ARBA" id="ARBA00022840"/>
    </source>
</evidence>
<dbReference type="PANTHER" id="PTHR32309">
    <property type="entry name" value="TYROSINE-PROTEIN KINASE"/>
    <property type="match status" value="1"/>
</dbReference>
<dbReference type="InterPro" id="IPR005702">
    <property type="entry name" value="Wzc-like_C"/>
</dbReference>
<evidence type="ECO:0000256" key="7">
    <source>
        <dbReference type="ARBA" id="ARBA00023137"/>
    </source>
</evidence>
<accession>K0YLR1</accession>
<dbReference type="CDD" id="cd05387">
    <property type="entry name" value="BY-kinase"/>
    <property type="match status" value="1"/>
</dbReference>
<evidence type="ECO:0000256" key="5">
    <source>
        <dbReference type="ARBA" id="ARBA00022777"/>
    </source>
</evidence>
<name>K0YLR1_9ACTN</name>
<comment type="catalytic activity">
    <reaction evidence="8">
        <text>L-tyrosyl-[protein] + ATP = O-phospho-L-tyrosyl-[protein] + ADP + H(+)</text>
        <dbReference type="Rhea" id="RHEA:10596"/>
        <dbReference type="Rhea" id="RHEA-COMP:10136"/>
        <dbReference type="Rhea" id="RHEA-COMP:20101"/>
        <dbReference type="ChEBI" id="CHEBI:15378"/>
        <dbReference type="ChEBI" id="CHEBI:30616"/>
        <dbReference type="ChEBI" id="CHEBI:46858"/>
        <dbReference type="ChEBI" id="CHEBI:61978"/>
        <dbReference type="ChEBI" id="CHEBI:456216"/>
        <dbReference type="EC" id="2.7.10.2"/>
    </reaction>
</comment>
<evidence type="ECO:0000256" key="3">
    <source>
        <dbReference type="ARBA" id="ARBA00022679"/>
    </source>
</evidence>
<dbReference type="Pfam" id="PF13614">
    <property type="entry name" value="AAA_31"/>
    <property type="match status" value="1"/>
</dbReference>
<comment type="caution">
    <text evidence="10">The sequence shown here is derived from an EMBL/GenBank/DDBJ whole genome shotgun (WGS) entry which is preliminary data.</text>
</comment>
<evidence type="ECO:0000313" key="11">
    <source>
        <dbReference type="Proteomes" id="UP000006069"/>
    </source>
</evidence>
<dbReference type="GO" id="GO:0005886">
    <property type="term" value="C:plasma membrane"/>
    <property type="evidence" value="ECO:0007669"/>
    <property type="project" value="TreeGrafter"/>
</dbReference>
<dbReference type="InterPro" id="IPR050445">
    <property type="entry name" value="Bact_polysacc_biosynth/exp"/>
</dbReference>
<sequence>MARKKSRSMKLEMQNAAKTLLANIRFASVDNPIASLVVTSSIPDEGKSTVAINLAEAIATSGKSVLLVECDFRNRTLAGMLKVRAQGGIYAVLSEEMSLEQAVASTTVPNMYLLDVEPHIPNPADVLSSKRFRRMVDALEERYDYVIYDTPPVGTFVDAAILSTLADGTVLVVRENFTKRDAILEAHDQLRKAGANVIGVVMNYCETTANEYYYAYYTQNGELDHTSAASEPGMFVSTDVRRVGGKHGTPPNRARRG</sequence>
<dbReference type="PANTHER" id="PTHR32309:SF13">
    <property type="entry name" value="FERRIC ENTEROBACTIN TRANSPORT PROTEIN FEPE"/>
    <property type="match status" value="1"/>
</dbReference>
<evidence type="ECO:0000256" key="8">
    <source>
        <dbReference type="ARBA" id="ARBA00051245"/>
    </source>
</evidence>
<dbReference type="Gene3D" id="3.40.50.300">
    <property type="entry name" value="P-loop containing nucleotide triphosphate hydrolases"/>
    <property type="match status" value="1"/>
</dbReference>
<keyword evidence="7" id="KW-0829">Tyrosine-protein kinase</keyword>
<dbReference type="InParanoid" id="K0YLR1"/>
<dbReference type="AlphaFoldDB" id="K0YLR1"/>
<protein>
    <recommendedName>
        <fullName evidence="2">non-specific protein-tyrosine kinase</fullName>
        <ecNumber evidence="2">2.7.10.2</ecNumber>
    </recommendedName>
</protein>
<keyword evidence="3" id="KW-0808">Transferase</keyword>
<dbReference type="SUPFAM" id="SSF52540">
    <property type="entry name" value="P-loop containing nucleoside triphosphate hydrolases"/>
    <property type="match status" value="1"/>
</dbReference>
<dbReference type="eggNOG" id="COG0489">
    <property type="taxonomic scope" value="Bacteria"/>
</dbReference>
<evidence type="ECO:0000256" key="2">
    <source>
        <dbReference type="ARBA" id="ARBA00011903"/>
    </source>
</evidence>
<keyword evidence="4" id="KW-0547">Nucleotide-binding</keyword>
<evidence type="ECO:0000256" key="1">
    <source>
        <dbReference type="ARBA" id="ARBA00007316"/>
    </source>
</evidence>
<dbReference type="EMBL" id="ADMD01000002">
    <property type="protein sequence ID" value="EJZ84208.1"/>
    <property type="molecule type" value="Genomic_DNA"/>
</dbReference>
<dbReference type="RefSeq" id="WP_009138746.1">
    <property type="nucleotide sequence ID" value="NZ_JH815198.1"/>
</dbReference>
<proteinExistence type="inferred from homology"/>
<comment type="similarity">
    <text evidence="1">Belongs to the CpsD/CapB family.</text>
</comment>
<organism evidence="10 11">
    <name type="scientific">Slackia piriformis YIT 12062</name>
    <dbReference type="NCBI Taxonomy" id="742818"/>
    <lineage>
        <taxon>Bacteria</taxon>
        <taxon>Bacillati</taxon>
        <taxon>Actinomycetota</taxon>
        <taxon>Coriobacteriia</taxon>
        <taxon>Eggerthellales</taxon>
        <taxon>Eggerthellaceae</taxon>
        <taxon>Slackia</taxon>
    </lineage>
</organism>
<dbReference type="EC" id="2.7.10.2" evidence="2"/>
<dbReference type="OrthoDB" id="9812433at2"/>
<keyword evidence="11" id="KW-1185">Reference proteome</keyword>
<feature type="domain" description="AAA" evidence="9">
    <location>
        <begin position="46"/>
        <end position="173"/>
    </location>
</feature>
<dbReference type="InterPro" id="IPR027417">
    <property type="entry name" value="P-loop_NTPase"/>
</dbReference>
<reference evidence="10 11" key="1">
    <citation type="submission" date="2012-08" db="EMBL/GenBank/DDBJ databases">
        <title>The Genome Sequence of Slackia piriformis YIT 12062.</title>
        <authorList>
            <consortium name="The Broad Institute Genome Sequencing Platform"/>
            <person name="Earl A."/>
            <person name="Ward D."/>
            <person name="Feldgarden M."/>
            <person name="Gevers D."/>
            <person name="Morotomi M."/>
            <person name="Walker B."/>
            <person name="Young S.K."/>
            <person name="Zeng Q."/>
            <person name="Gargeya S."/>
            <person name="Fitzgerald M."/>
            <person name="Haas B."/>
            <person name="Abouelleil A."/>
            <person name="Alvarado L."/>
            <person name="Arachchi H.M."/>
            <person name="Berlin A.M."/>
            <person name="Chapman S.B."/>
            <person name="Goldberg J."/>
            <person name="Griggs A."/>
            <person name="Gujja S."/>
            <person name="Hansen M."/>
            <person name="Howarth C."/>
            <person name="Imamovic A."/>
            <person name="Larimer J."/>
            <person name="McCowen C."/>
            <person name="Montmayeur A."/>
            <person name="Murphy C."/>
            <person name="Neiman D."/>
            <person name="Pearson M."/>
            <person name="Priest M."/>
            <person name="Roberts A."/>
            <person name="Saif S."/>
            <person name="Shea T."/>
            <person name="Sisk P."/>
            <person name="Sykes S."/>
            <person name="Wortman J."/>
            <person name="Nusbaum C."/>
            <person name="Birren B."/>
        </authorList>
    </citation>
    <scope>NUCLEOTIDE SEQUENCE [LARGE SCALE GENOMIC DNA]</scope>
    <source>
        <strain evidence="10 11">YIT 12062</strain>
    </source>
</reference>
<gene>
    <name evidence="10" type="ORF">HMPREF9451_00517</name>
</gene>
<keyword evidence="5" id="KW-0418">Kinase</keyword>
<dbReference type="InterPro" id="IPR025669">
    <property type="entry name" value="AAA_dom"/>
</dbReference>
<evidence type="ECO:0000256" key="4">
    <source>
        <dbReference type="ARBA" id="ARBA00022741"/>
    </source>
</evidence>
<dbReference type="Proteomes" id="UP000006069">
    <property type="component" value="Unassembled WGS sequence"/>
</dbReference>
<dbReference type="GO" id="GO:0005524">
    <property type="term" value="F:ATP binding"/>
    <property type="evidence" value="ECO:0007669"/>
    <property type="project" value="UniProtKB-KW"/>
</dbReference>
<dbReference type="GO" id="GO:0004715">
    <property type="term" value="F:non-membrane spanning protein tyrosine kinase activity"/>
    <property type="evidence" value="ECO:0007669"/>
    <property type="project" value="UniProtKB-EC"/>
</dbReference>
<evidence type="ECO:0000313" key="10">
    <source>
        <dbReference type="EMBL" id="EJZ84208.1"/>
    </source>
</evidence>
<dbReference type="PATRIC" id="fig|742818.3.peg.564"/>
<evidence type="ECO:0000259" key="9">
    <source>
        <dbReference type="Pfam" id="PF13614"/>
    </source>
</evidence>
<dbReference type="NCBIfam" id="TIGR01007">
    <property type="entry name" value="eps_fam"/>
    <property type="match status" value="1"/>
</dbReference>